<proteinExistence type="predicted"/>
<dbReference type="Proteomes" id="UP000248616">
    <property type="component" value="Unassembled WGS sequence"/>
</dbReference>
<name>A0A2W7BVF7_9HYPH</name>
<reference evidence="4" key="1">
    <citation type="submission" date="2017-03" db="EMBL/GenBank/DDBJ databases">
        <authorList>
            <person name="Safronova V.I."/>
            <person name="Sazanova A.L."/>
            <person name="Chirak E.R."/>
        </authorList>
    </citation>
    <scope>NUCLEOTIDE SEQUENCE [LARGE SCALE GENOMIC DNA]</scope>
    <source>
        <strain evidence="4">Ach-343</strain>
    </source>
</reference>
<sequence length="613" mass="67494">MTAVIDLAKFKAKAKLNDRYVKQLKRLQTADVPTTSIEVAVNGAVSNLAKASTSALVIYGEPQSGKTEMMICLTAKLLDQGHKIIVHLMNDSVDLLTQNLRRFKTSGLAPAPRNSSELLQTSNGQKPAELVVFCKKNARDLEKLIDRLKDVGRIVVIDDEADYATPNSKVNKGTKTTINDLVGQLIGSDGFYIGVTATPARLDLNNTFKNDTEKWVSFPPHAKYTGQDVFFPLDKKVSYRLTYLQQGGNPQEARDALVRFLVTVAYLNKVVNDEEKNYTMLVHTSGKKLDHEADRVTIEEAVHALTEADSTDFDTLVTSVYATAQHLYPAADPDELTSYVVENASRTSLVVLNSERDRIAAGDSATEPSSPFTIIIGGNIVSRGVTFPNLLSMFFTRNVQHKLQQDTYIQRARMFGARGAYLEHFELTIPTQLYADWHRCFVFHRLALATVRSELGSPVWIGDSRVSVASDPSIDKATVALDKGEMSFGMFDYTAELDQIVLDGPSSIVTLDALRAKLGNDALPQFLIDYIMAVMAGGGGTLAIHAASTIANYGSTANQAAISRDKGFMGKSQLEPKKFPMAIHHVKIFYNANGRAKLFYKYKGSLQFIQNLA</sequence>
<dbReference type="InterPro" id="IPR040980">
    <property type="entry name" value="SWI2_SNF2"/>
</dbReference>
<evidence type="ECO:0000313" key="4">
    <source>
        <dbReference type="Proteomes" id="UP000248616"/>
    </source>
</evidence>
<dbReference type="InterPro" id="IPR027417">
    <property type="entry name" value="P-loop_NTPase"/>
</dbReference>
<dbReference type="Gene3D" id="3.40.50.300">
    <property type="entry name" value="P-loop containing nucleotide triphosphate hydrolases"/>
    <property type="match status" value="1"/>
</dbReference>
<keyword evidence="3" id="KW-0547">Nucleotide-binding</keyword>
<comment type="caution">
    <text evidence="3">The sequence shown here is derived from an EMBL/GenBank/DDBJ whole genome shotgun (WGS) entry which is preliminary data.</text>
</comment>
<dbReference type="Pfam" id="PF10593">
    <property type="entry name" value="Z1"/>
    <property type="match status" value="1"/>
</dbReference>
<keyword evidence="3" id="KW-0347">Helicase</keyword>
<evidence type="ECO:0000259" key="2">
    <source>
        <dbReference type="Pfam" id="PF18766"/>
    </source>
</evidence>
<dbReference type="OrthoDB" id="436461at2"/>
<dbReference type="Pfam" id="PF18766">
    <property type="entry name" value="SWI2_SNF2"/>
    <property type="match status" value="1"/>
</dbReference>
<evidence type="ECO:0000259" key="1">
    <source>
        <dbReference type="Pfam" id="PF10593"/>
    </source>
</evidence>
<dbReference type="AlphaFoldDB" id="A0A2W7BVF7"/>
<dbReference type="EMBL" id="MZXV01000064">
    <property type="protein sequence ID" value="PZV34885.1"/>
    <property type="molecule type" value="Genomic_DNA"/>
</dbReference>
<keyword evidence="4" id="KW-1185">Reference proteome</keyword>
<dbReference type="InterPro" id="IPR018310">
    <property type="entry name" value="Put_endonuclease_Z1-dom"/>
</dbReference>
<dbReference type="SUPFAM" id="SSF52540">
    <property type="entry name" value="P-loop containing nucleoside triphosphate hydrolases"/>
    <property type="match status" value="1"/>
</dbReference>
<dbReference type="RefSeq" id="WP_111547722.1">
    <property type="nucleotide sequence ID" value="NZ_MZXV01000064.1"/>
</dbReference>
<organism evidence="3 4">
    <name type="scientific">Mesorhizobium kowhaii</name>
    <dbReference type="NCBI Taxonomy" id="1300272"/>
    <lineage>
        <taxon>Bacteria</taxon>
        <taxon>Pseudomonadati</taxon>
        <taxon>Pseudomonadota</taxon>
        <taxon>Alphaproteobacteria</taxon>
        <taxon>Hyphomicrobiales</taxon>
        <taxon>Phyllobacteriaceae</taxon>
        <taxon>Mesorhizobium</taxon>
    </lineage>
</organism>
<feature type="domain" description="Putative endonuclease Z1" evidence="1">
    <location>
        <begin position="254"/>
        <end position="439"/>
    </location>
</feature>
<accession>A0A2W7BVF7</accession>
<keyword evidence="3" id="KW-0067">ATP-binding</keyword>
<keyword evidence="3" id="KW-0378">Hydrolase</keyword>
<gene>
    <name evidence="3" type="ORF">B5V02_30160</name>
</gene>
<feature type="domain" description="SWI2/SNF2 ATPase" evidence="2">
    <location>
        <begin position="39"/>
        <end position="207"/>
    </location>
</feature>
<protein>
    <submittedName>
        <fullName evidence="3">DNA helicase</fullName>
    </submittedName>
</protein>
<evidence type="ECO:0000313" key="3">
    <source>
        <dbReference type="EMBL" id="PZV34885.1"/>
    </source>
</evidence>
<dbReference type="GO" id="GO:0004386">
    <property type="term" value="F:helicase activity"/>
    <property type="evidence" value="ECO:0007669"/>
    <property type="project" value="UniProtKB-KW"/>
</dbReference>